<dbReference type="PANTHER" id="PTHR43877">
    <property type="entry name" value="AMINOALKYLPHOSPHONATE N-ACETYLTRANSFERASE-RELATED-RELATED"/>
    <property type="match status" value="1"/>
</dbReference>
<keyword evidence="5" id="KW-1185">Reference proteome</keyword>
<keyword evidence="1" id="KW-0808">Transferase</keyword>
<evidence type="ECO:0000256" key="2">
    <source>
        <dbReference type="ARBA" id="ARBA00023315"/>
    </source>
</evidence>
<dbReference type="InterPro" id="IPR050832">
    <property type="entry name" value="Bact_Acetyltransf"/>
</dbReference>
<proteinExistence type="predicted"/>
<dbReference type="EMBL" id="JANFPI010000002">
    <property type="protein sequence ID" value="MCX8996616.1"/>
    <property type="molecule type" value="Genomic_DNA"/>
</dbReference>
<evidence type="ECO:0000259" key="3">
    <source>
        <dbReference type="PROSITE" id="PS51186"/>
    </source>
</evidence>
<evidence type="ECO:0000256" key="1">
    <source>
        <dbReference type="ARBA" id="ARBA00022679"/>
    </source>
</evidence>
<feature type="domain" description="N-acetyltransferase" evidence="3">
    <location>
        <begin position="1"/>
        <end position="170"/>
    </location>
</feature>
<accession>A0AAE3MYG5</accession>
<dbReference type="CDD" id="cd04301">
    <property type="entry name" value="NAT_SF"/>
    <property type="match status" value="1"/>
</dbReference>
<dbReference type="AlphaFoldDB" id="A0AAE3MYG5"/>
<evidence type="ECO:0000313" key="5">
    <source>
        <dbReference type="Proteomes" id="UP001208771"/>
    </source>
</evidence>
<dbReference type="PROSITE" id="PS51186">
    <property type="entry name" value="GNAT"/>
    <property type="match status" value="1"/>
</dbReference>
<dbReference type="InterPro" id="IPR000182">
    <property type="entry name" value="GNAT_dom"/>
</dbReference>
<evidence type="ECO:0000313" key="4">
    <source>
        <dbReference type="EMBL" id="MCX8996616.1"/>
    </source>
</evidence>
<reference evidence="4" key="1">
    <citation type="submission" date="2022-07" db="EMBL/GenBank/DDBJ databases">
        <title>Ectorhizobium quercum gen.nov., sp. nov.</title>
        <authorList>
            <person name="Ma T."/>
            <person name="Li Y."/>
        </authorList>
    </citation>
    <scope>NUCLEOTIDE SEQUENCE</scope>
    <source>
        <strain evidence="4">BDR2-2</strain>
    </source>
</reference>
<dbReference type="PANTHER" id="PTHR43877:SF2">
    <property type="entry name" value="AMINOALKYLPHOSPHONATE N-ACETYLTRANSFERASE-RELATED"/>
    <property type="match status" value="1"/>
</dbReference>
<dbReference type="SUPFAM" id="SSF55729">
    <property type="entry name" value="Acyl-CoA N-acyltransferases (Nat)"/>
    <property type="match status" value="1"/>
</dbReference>
<dbReference type="GO" id="GO:0016747">
    <property type="term" value="F:acyltransferase activity, transferring groups other than amino-acyl groups"/>
    <property type="evidence" value="ECO:0007669"/>
    <property type="project" value="InterPro"/>
</dbReference>
<sequence length="170" mass="18816">MTVTTADGIAIEAIREDHVEGFRKALDVVARERRYLIFLEAPPLKAMRAFVQDMMAKGNPHFVALAGGEVVGWCDIRRHEREAVSHRGALGMGIVPGFRDKGLGTRLIATTLDAARKAGLHRVELDVYADNPRAIALYEKAGFVREGVARDAVRIDGVYRDSIWMSTILD</sequence>
<organism evidence="4 5">
    <name type="scientific">Ectorhizobium quercum</name>
    <dbReference type="NCBI Taxonomy" id="2965071"/>
    <lineage>
        <taxon>Bacteria</taxon>
        <taxon>Pseudomonadati</taxon>
        <taxon>Pseudomonadota</taxon>
        <taxon>Alphaproteobacteria</taxon>
        <taxon>Hyphomicrobiales</taxon>
        <taxon>Rhizobiaceae</taxon>
        <taxon>Ectorhizobium</taxon>
    </lineage>
</organism>
<name>A0AAE3MYG5_9HYPH</name>
<dbReference type="InterPro" id="IPR016181">
    <property type="entry name" value="Acyl_CoA_acyltransferase"/>
</dbReference>
<dbReference type="Gene3D" id="3.40.630.30">
    <property type="match status" value="1"/>
</dbReference>
<keyword evidence="2" id="KW-0012">Acyltransferase</keyword>
<protein>
    <submittedName>
        <fullName evidence="4">GNAT family N-acetyltransferase</fullName>
    </submittedName>
</protein>
<dbReference type="Pfam" id="PF00583">
    <property type="entry name" value="Acetyltransf_1"/>
    <property type="match status" value="1"/>
</dbReference>
<comment type="caution">
    <text evidence="4">The sequence shown here is derived from an EMBL/GenBank/DDBJ whole genome shotgun (WGS) entry which is preliminary data.</text>
</comment>
<gene>
    <name evidence="4" type="ORF">NOF55_05810</name>
</gene>
<dbReference type="Proteomes" id="UP001208771">
    <property type="component" value="Unassembled WGS sequence"/>
</dbReference>